<name>A0ABN1HY96_9SPHN</name>
<evidence type="ECO:0000313" key="2">
    <source>
        <dbReference type="Proteomes" id="UP001500238"/>
    </source>
</evidence>
<sequence length="133" mass="14337">MPPNIKLRKNLVAGRSLATRMDIANRKAKHGYSPSVTRSGDFVECMKAYGEPTDAAATQCSLTIVFDDAADLPSPAYHIAVKVQGAPAKPTDLKALRRDLTRWIGRLPKDKAAAKRADRWFGKAGGSATSPES</sequence>
<organism evidence="1 2">
    <name type="scientific">Sphingomonas insulae</name>
    <dbReference type="NCBI Taxonomy" id="424800"/>
    <lineage>
        <taxon>Bacteria</taxon>
        <taxon>Pseudomonadati</taxon>
        <taxon>Pseudomonadota</taxon>
        <taxon>Alphaproteobacteria</taxon>
        <taxon>Sphingomonadales</taxon>
        <taxon>Sphingomonadaceae</taxon>
        <taxon>Sphingomonas</taxon>
    </lineage>
</organism>
<dbReference type="EMBL" id="BAAAES010000009">
    <property type="protein sequence ID" value="GAA0673236.1"/>
    <property type="molecule type" value="Genomic_DNA"/>
</dbReference>
<reference evidence="2" key="1">
    <citation type="journal article" date="2019" name="Int. J. Syst. Evol. Microbiol.">
        <title>The Global Catalogue of Microorganisms (GCM) 10K type strain sequencing project: providing services to taxonomists for standard genome sequencing and annotation.</title>
        <authorList>
            <consortium name="The Broad Institute Genomics Platform"/>
            <consortium name="The Broad Institute Genome Sequencing Center for Infectious Disease"/>
            <person name="Wu L."/>
            <person name="Ma J."/>
        </authorList>
    </citation>
    <scope>NUCLEOTIDE SEQUENCE [LARGE SCALE GENOMIC DNA]</scope>
    <source>
        <strain evidence="2">JCM 14603</strain>
    </source>
</reference>
<dbReference type="Proteomes" id="UP001500238">
    <property type="component" value="Unassembled WGS sequence"/>
</dbReference>
<evidence type="ECO:0000313" key="1">
    <source>
        <dbReference type="EMBL" id="GAA0673236.1"/>
    </source>
</evidence>
<gene>
    <name evidence="1" type="ORF">GCM10009102_26020</name>
</gene>
<accession>A0ABN1HY96</accession>
<keyword evidence="2" id="KW-1185">Reference proteome</keyword>
<protein>
    <submittedName>
        <fullName evidence="1">Uncharacterized protein</fullName>
    </submittedName>
</protein>
<dbReference type="RefSeq" id="WP_163958314.1">
    <property type="nucleotide sequence ID" value="NZ_BAAAES010000009.1"/>
</dbReference>
<comment type="caution">
    <text evidence="1">The sequence shown here is derived from an EMBL/GenBank/DDBJ whole genome shotgun (WGS) entry which is preliminary data.</text>
</comment>
<proteinExistence type="predicted"/>